<gene>
    <name evidence="1" type="ORF">SAMN02745885_01424</name>
</gene>
<protein>
    <recommendedName>
        <fullName evidence="3">Polyprenyl synthetase</fullName>
    </recommendedName>
</protein>
<dbReference type="Proteomes" id="UP000189933">
    <property type="component" value="Unassembled WGS sequence"/>
</dbReference>
<name>A0A1T4PVW4_9FIRM</name>
<keyword evidence="2" id="KW-1185">Reference proteome</keyword>
<dbReference type="OrthoDB" id="1795180at2"/>
<dbReference type="AlphaFoldDB" id="A0A1T4PVW4"/>
<proteinExistence type="predicted"/>
<dbReference type="RefSeq" id="WP_078665494.1">
    <property type="nucleotide sequence ID" value="NZ_FUXM01000014.1"/>
</dbReference>
<dbReference type="EMBL" id="FUXM01000014">
    <property type="protein sequence ID" value="SJZ95609.1"/>
    <property type="molecule type" value="Genomic_DNA"/>
</dbReference>
<dbReference type="Gene3D" id="1.10.600.10">
    <property type="entry name" value="Farnesyl Diphosphate Synthase"/>
    <property type="match status" value="1"/>
</dbReference>
<dbReference type="SUPFAM" id="SSF48576">
    <property type="entry name" value="Terpenoid synthases"/>
    <property type="match status" value="1"/>
</dbReference>
<organism evidence="1 2">
    <name type="scientific">Carboxydocella sporoproducens DSM 16521</name>
    <dbReference type="NCBI Taxonomy" id="1121270"/>
    <lineage>
        <taxon>Bacteria</taxon>
        <taxon>Bacillati</taxon>
        <taxon>Bacillota</taxon>
        <taxon>Clostridia</taxon>
        <taxon>Eubacteriales</taxon>
        <taxon>Clostridiales Family XVI. Incertae Sedis</taxon>
        <taxon>Carboxydocella</taxon>
    </lineage>
</organism>
<evidence type="ECO:0000313" key="2">
    <source>
        <dbReference type="Proteomes" id="UP000189933"/>
    </source>
</evidence>
<evidence type="ECO:0008006" key="3">
    <source>
        <dbReference type="Google" id="ProtNLM"/>
    </source>
</evidence>
<accession>A0A1T4PVW4</accession>
<evidence type="ECO:0000313" key="1">
    <source>
        <dbReference type="EMBL" id="SJZ95609.1"/>
    </source>
</evidence>
<reference evidence="2" key="1">
    <citation type="submission" date="2017-02" db="EMBL/GenBank/DDBJ databases">
        <authorList>
            <person name="Varghese N."/>
            <person name="Submissions S."/>
        </authorList>
    </citation>
    <scope>NUCLEOTIDE SEQUENCE [LARGE SCALE GENOMIC DNA]</scope>
    <source>
        <strain evidence="2">DSM 16521</strain>
    </source>
</reference>
<sequence>MAAEVLEAVAGDLEEVEKIIGRYLKVRSGHLTDFAHLEADGYERWLRPAAVLLISRIFGYKGQKAPALAAVVQLIYLAARIHRQVPDTHPAGEEIDPRDGTQLPVLVGDYLYGRFFTTLCEADLLEFLGPLADIIRKINEAAVLRLQGHQLDWPEEEKELLAGGCRLASRLARVDSSREEEAYQLGLALARKDEWQALKIIASWPECQEKQDLTWLINWYCNAENQLLMERR</sequence>
<dbReference type="InterPro" id="IPR008949">
    <property type="entry name" value="Isoprenoid_synthase_dom_sf"/>
</dbReference>